<dbReference type="PROSITE" id="PS01183">
    <property type="entry name" value="UBIE_1"/>
    <property type="match status" value="1"/>
</dbReference>
<comment type="caution">
    <text evidence="22">The sequence shown here is derived from an EMBL/GenBank/DDBJ whole genome shotgun (WGS) entry which is preliminary data.</text>
</comment>
<keyword evidence="2" id="KW-0723">Serine/threonine-protein kinase</keyword>
<evidence type="ECO:0000313" key="23">
    <source>
        <dbReference type="Proteomes" id="UP000541444"/>
    </source>
</evidence>
<dbReference type="HAMAP" id="MF_01982">
    <property type="entry name" value="MenG_phylloquinone_subfam"/>
    <property type="match status" value="1"/>
</dbReference>
<keyword evidence="9" id="KW-0677">Repeat</keyword>
<evidence type="ECO:0000256" key="4">
    <source>
        <dbReference type="ARBA" id="ARBA00022603"/>
    </source>
</evidence>
<reference evidence="22 23" key="1">
    <citation type="journal article" date="2020" name="IScience">
        <title>Genome Sequencing of the Endangered Kingdonia uniflora (Circaeasteraceae, Ranunculales) Reveals Potential Mechanisms of Evolutionary Specialization.</title>
        <authorList>
            <person name="Sun Y."/>
            <person name="Deng T."/>
            <person name="Zhang A."/>
            <person name="Moore M.J."/>
            <person name="Landis J.B."/>
            <person name="Lin N."/>
            <person name="Zhang H."/>
            <person name="Zhang X."/>
            <person name="Huang J."/>
            <person name="Zhang X."/>
            <person name="Sun H."/>
            <person name="Wang H."/>
        </authorList>
    </citation>
    <scope>NUCLEOTIDE SEQUENCE [LARGE SCALE GENOMIC DNA]</scope>
    <source>
        <strain evidence="22">TB1705</strain>
        <tissue evidence="22">Leaf</tissue>
    </source>
</reference>
<evidence type="ECO:0000256" key="7">
    <source>
        <dbReference type="ARBA" id="ARBA00022692"/>
    </source>
</evidence>
<dbReference type="EC" id="2.1.1.329" evidence="19"/>
<evidence type="ECO:0000256" key="18">
    <source>
        <dbReference type="ARBA" id="ARBA00047951"/>
    </source>
</evidence>
<comment type="catalytic activity">
    <reaction evidence="17">
        <text>L-seryl-[protein] + ATP = O-phospho-L-seryl-[protein] + ADP + H(+)</text>
        <dbReference type="Rhea" id="RHEA:17989"/>
        <dbReference type="Rhea" id="RHEA-COMP:9863"/>
        <dbReference type="Rhea" id="RHEA-COMP:11604"/>
        <dbReference type="ChEBI" id="CHEBI:15378"/>
        <dbReference type="ChEBI" id="CHEBI:29999"/>
        <dbReference type="ChEBI" id="CHEBI:30616"/>
        <dbReference type="ChEBI" id="CHEBI:83421"/>
        <dbReference type="ChEBI" id="CHEBI:456216"/>
    </reaction>
</comment>
<dbReference type="EMBL" id="JACGCM010001275">
    <property type="protein sequence ID" value="KAF6157417.1"/>
    <property type="molecule type" value="Genomic_DNA"/>
</dbReference>
<dbReference type="InterPro" id="IPR029063">
    <property type="entry name" value="SAM-dependent_MTases_sf"/>
</dbReference>
<dbReference type="FunFam" id="1.10.510.10:FF:000336">
    <property type="entry name" value="Cysteine-rich receptor-like protein kinase 2"/>
    <property type="match status" value="1"/>
</dbReference>
<dbReference type="HAMAP" id="MF_01813">
    <property type="entry name" value="MenG_UbiE_methyltr"/>
    <property type="match status" value="1"/>
</dbReference>
<evidence type="ECO:0000256" key="8">
    <source>
        <dbReference type="ARBA" id="ARBA00022729"/>
    </source>
</evidence>
<comment type="catalytic activity">
    <reaction evidence="18">
        <text>L-threonyl-[protein] + ATP = O-phospho-L-threonyl-[protein] + ADP + H(+)</text>
        <dbReference type="Rhea" id="RHEA:46608"/>
        <dbReference type="Rhea" id="RHEA-COMP:11060"/>
        <dbReference type="Rhea" id="RHEA-COMP:11605"/>
        <dbReference type="ChEBI" id="CHEBI:15378"/>
        <dbReference type="ChEBI" id="CHEBI:30013"/>
        <dbReference type="ChEBI" id="CHEBI:30616"/>
        <dbReference type="ChEBI" id="CHEBI:61977"/>
        <dbReference type="ChEBI" id="CHEBI:456216"/>
    </reaction>
</comment>
<keyword evidence="12" id="KW-0067">ATP-binding</keyword>
<comment type="similarity">
    <text evidence="19">Belongs to the class I-like SAM-binding methyltransferase superfamily. MenG/UbiE family.</text>
</comment>
<dbReference type="InterPro" id="IPR032904">
    <property type="entry name" value="MenG"/>
</dbReference>
<dbReference type="Gene3D" id="3.30.200.20">
    <property type="entry name" value="Phosphorylase Kinase, domain 1"/>
    <property type="match status" value="1"/>
</dbReference>
<evidence type="ECO:0000256" key="19">
    <source>
        <dbReference type="HAMAP-Rule" id="MF_03192"/>
    </source>
</evidence>
<dbReference type="SUPFAM" id="SSF53335">
    <property type="entry name" value="S-adenosyl-L-methionine-dependent methyltransferases"/>
    <property type="match status" value="1"/>
</dbReference>
<keyword evidence="3" id="KW-0597">Phosphoprotein</keyword>
<dbReference type="InterPro" id="IPR052059">
    <property type="entry name" value="CR_Ser/Thr_kinase"/>
</dbReference>
<dbReference type="SMART" id="SM00220">
    <property type="entry name" value="S_TKc"/>
    <property type="match status" value="1"/>
</dbReference>
<dbReference type="Proteomes" id="UP000541444">
    <property type="component" value="Unassembled WGS sequence"/>
</dbReference>
<dbReference type="Gene3D" id="3.40.50.150">
    <property type="entry name" value="Vaccinia Virus protein VP39"/>
    <property type="match status" value="1"/>
</dbReference>
<keyword evidence="13" id="KW-1133">Transmembrane helix</keyword>
<keyword evidence="10" id="KW-0547">Nucleotide-binding</keyword>
<keyword evidence="19" id="KW-0934">Plastid</keyword>
<dbReference type="GO" id="GO:0005524">
    <property type="term" value="F:ATP binding"/>
    <property type="evidence" value="ECO:0007669"/>
    <property type="project" value="UniProtKB-KW"/>
</dbReference>
<keyword evidence="6 19" id="KW-0949">S-adenosyl-L-methionine</keyword>
<keyword evidence="4 19" id="KW-0489">Methyltransferase</keyword>
<dbReference type="GO" id="GO:0042372">
    <property type="term" value="P:phylloquinone biosynthetic process"/>
    <property type="evidence" value="ECO:0007669"/>
    <property type="project" value="UniProtKB-UniRule"/>
</dbReference>
<dbReference type="GO" id="GO:0052624">
    <property type="term" value="F:2-phytyl-1,4-naphthoquinone methyltransferase activity"/>
    <property type="evidence" value="ECO:0007669"/>
    <property type="project" value="UniProtKB-UniRule"/>
</dbReference>
<dbReference type="InterPro" id="IPR001245">
    <property type="entry name" value="Ser-Thr/Tyr_kinase_cat_dom"/>
</dbReference>
<comment type="function">
    <text evidence="19">Involved in the biosynthesis of phylloquinone (vitamin K1). Methyltransferase required for the conversion of 2-phytyl-1,4-beta-naphthoquinol to phylloquinol.</text>
</comment>
<evidence type="ECO:0000313" key="22">
    <source>
        <dbReference type="EMBL" id="KAF6157417.1"/>
    </source>
</evidence>
<dbReference type="InterPro" id="IPR004033">
    <property type="entry name" value="UbiE/COQ5_MeTrFase"/>
</dbReference>
<keyword evidence="19" id="KW-0150">Chloroplast</keyword>
<evidence type="ECO:0000256" key="3">
    <source>
        <dbReference type="ARBA" id="ARBA00022553"/>
    </source>
</evidence>
<dbReference type="InterPro" id="IPR008271">
    <property type="entry name" value="Ser/Thr_kinase_AS"/>
</dbReference>
<evidence type="ECO:0000256" key="12">
    <source>
        <dbReference type="ARBA" id="ARBA00022840"/>
    </source>
</evidence>
<dbReference type="PROSITE" id="PS51608">
    <property type="entry name" value="SAM_MT_UBIE"/>
    <property type="match status" value="1"/>
</dbReference>
<evidence type="ECO:0000256" key="14">
    <source>
        <dbReference type="ARBA" id="ARBA00023136"/>
    </source>
</evidence>
<proteinExistence type="inferred from homology"/>
<comment type="subcellular location">
    <subcellularLocation>
        <location evidence="1">Membrane</location>
        <topology evidence="1">Single-pass membrane protein</topology>
    </subcellularLocation>
    <subcellularLocation>
        <location evidence="19">Plastid</location>
        <location evidence="19">Chloroplast</location>
    </subcellularLocation>
</comment>
<evidence type="ECO:0000256" key="9">
    <source>
        <dbReference type="ARBA" id="ARBA00022737"/>
    </source>
</evidence>
<evidence type="ECO:0000256" key="6">
    <source>
        <dbReference type="ARBA" id="ARBA00022691"/>
    </source>
</evidence>
<dbReference type="NCBIfam" id="NF001244">
    <property type="entry name" value="PRK00216.1-5"/>
    <property type="match status" value="1"/>
</dbReference>
<evidence type="ECO:0000256" key="17">
    <source>
        <dbReference type="ARBA" id="ARBA00047558"/>
    </source>
</evidence>
<dbReference type="GO" id="GO:0004674">
    <property type="term" value="F:protein serine/threonine kinase activity"/>
    <property type="evidence" value="ECO:0007669"/>
    <property type="project" value="UniProtKB-KW"/>
</dbReference>
<dbReference type="PROSITE" id="PS50011">
    <property type="entry name" value="PROTEIN_KINASE_DOM"/>
    <property type="match status" value="1"/>
</dbReference>
<dbReference type="PROSITE" id="PS51473">
    <property type="entry name" value="GNK2"/>
    <property type="match status" value="2"/>
</dbReference>
<keyword evidence="7" id="KW-0812">Transmembrane</keyword>
<dbReference type="OrthoDB" id="1908121at2759"/>
<keyword evidence="5 19" id="KW-0808">Transferase</keyword>
<gene>
    <name evidence="19" type="primary">MENG</name>
    <name evidence="22" type="ORF">GIB67_004355</name>
</gene>
<dbReference type="InterPro" id="IPR023576">
    <property type="entry name" value="UbiE/COQ5_MeTrFase_CS"/>
</dbReference>
<dbReference type="SUPFAM" id="SSF56112">
    <property type="entry name" value="Protein kinase-like (PK-like)"/>
    <property type="match status" value="1"/>
</dbReference>
<evidence type="ECO:0000259" key="21">
    <source>
        <dbReference type="PROSITE" id="PS51473"/>
    </source>
</evidence>
<dbReference type="InterPro" id="IPR002902">
    <property type="entry name" value="GNK2"/>
</dbReference>
<feature type="domain" description="Gnk2-homologous" evidence="21">
    <location>
        <begin position="376"/>
        <end position="483"/>
    </location>
</feature>
<dbReference type="Pfam" id="PF01657">
    <property type="entry name" value="Stress-antifung"/>
    <property type="match status" value="2"/>
</dbReference>
<dbReference type="Gene3D" id="1.10.510.10">
    <property type="entry name" value="Transferase(Phosphotransferase) domain 1"/>
    <property type="match status" value="1"/>
</dbReference>
<dbReference type="FunFam" id="3.30.200.20:FF:000177">
    <property type="entry name" value="Cysteine-rich receptor-like protein kinase 2"/>
    <property type="match status" value="1"/>
</dbReference>
<keyword evidence="14" id="KW-0472">Membrane</keyword>
<evidence type="ECO:0000256" key="10">
    <source>
        <dbReference type="ARBA" id="ARBA00022741"/>
    </source>
</evidence>
<protein>
    <recommendedName>
        <fullName evidence="19">2-phytyl-1,4-beta-naphthoquinone methyltransferase, chloroplastic</fullName>
        <ecNumber evidence="19">2.1.1.329</ecNumber>
    </recommendedName>
    <alternativeName>
        <fullName evidence="19">Demethylphylloquinone methyltransferase</fullName>
    </alternativeName>
    <alternativeName>
        <fullName evidence="19">Menaquinone biosynthesis methyltransferase ubiE-like protein</fullName>
    </alternativeName>
</protein>
<organism evidence="22 23">
    <name type="scientific">Kingdonia uniflora</name>
    <dbReference type="NCBI Taxonomy" id="39325"/>
    <lineage>
        <taxon>Eukaryota</taxon>
        <taxon>Viridiplantae</taxon>
        <taxon>Streptophyta</taxon>
        <taxon>Embryophyta</taxon>
        <taxon>Tracheophyta</taxon>
        <taxon>Spermatophyta</taxon>
        <taxon>Magnoliopsida</taxon>
        <taxon>Ranunculales</taxon>
        <taxon>Circaeasteraceae</taxon>
        <taxon>Kingdonia</taxon>
    </lineage>
</organism>
<evidence type="ECO:0000256" key="13">
    <source>
        <dbReference type="ARBA" id="ARBA00022989"/>
    </source>
</evidence>
<dbReference type="Pfam" id="PF01209">
    <property type="entry name" value="Ubie_methyltran"/>
    <property type="match status" value="1"/>
</dbReference>
<dbReference type="InterPro" id="IPR011009">
    <property type="entry name" value="Kinase-like_dom_sf"/>
</dbReference>
<comment type="catalytic activity">
    <reaction evidence="19">
        <text>demethylphylloquinol + S-adenosyl-L-methionine = phylloquinol + S-adenosyl-L-homocysteine + H(+)</text>
        <dbReference type="Rhea" id="RHEA:40551"/>
        <dbReference type="ChEBI" id="CHEBI:15378"/>
        <dbReference type="ChEBI" id="CHEBI:28433"/>
        <dbReference type="ChEBI" id="CHEBI:57856"/>
        <dbReference type="ChEBI" id="CHEBI:59789"/>
        <dbReference type="ChEBI" id="CHEBI:87844"/>
        <dbReference type="EC" id="2.1.1.329"/>
    </reaction>
</comment>
<keyword evidence="8" id="KW-0732">Signal</keyword>
<dbReference type="AlphaFoldDB" id="A0A7J7MRH3"/>
<keyword evidence="15" id="KW-0675">Receptor</keyword>
<feature type="domain" description="Gnk2-homologous" evidence="21">
    <location>
        <begin position="271"/>
        <end position="369"/>
    </location>
</feature>
<evidence type="ECO:0000256" key="11">
    <source>
        <dbReference type="ARBA" id="ARBA00022777"/>
    </source>
</evidence>
<dbReference type="FunFam" id="3.30.430.20:FF:000015">
    <property type="entry name" value="Cysteine-rich receptor-like protein kinase 3"/>
    <property type="match status" value="1"/>
</dbReference>
<dbReference type="CDD" id="cd23509">
    <property type="entry name" value="Gnk2-like"/>
    <property type="match status" value="2"/>
</dbReference>
<dbReference type="Pfam" id="PF07714">
    <property type="entry name" value="PK_Tyr_Ser-Thr"/>
    <property type="match status" value="1"/>
</dbReference>
<dbReference type="GO" id="GO:0009507">
    <property type="term" value="C:chloroplast"/>
    <property type="evidence" value="ECO:0007669"/>
    <property type="project" value="UniProtKB-SubCell"/>
</dbReference>
<keyword evidence="16" id="KW-0325">Glycoprotein</keyword>
<evidence type="ECO:0000256" key="5">
    <source>
        <dbReference type="ARBA" id="ARBA00022679"/>
    </source>
</evidence>
<evidence type="ECO:0000259" key="20">
    <source>
        <dbReference type="PROSITE" id="PS50011"/>
    </source>
</evidence>
<dbReference type="GO" id="GO:0016020">
    <property type="term" value="C:membrane"/>
    <property type="evidence" value="ECO:0007669"/>
    <property type="project" value="UniProtKB-SubCell"/>
</dbReference>
<dbReference type="InterPro" id="IPR000719">
    <property type="entry name" value="Prot_kinase_dom"/>
</dbReference>
<evidence type="ECO:0000256" key="15">
    <source>
        <dbReference type="ARBA" id="ARBA00023170"/>
    </source>
</evidence>
<keyword evidence="23" id="KW-1185">Reference proteome</keyword>
<dbReference type="PANTHER" id="PTHR47973">
    <property type="entry name" value="CYSTEINE-RICH RECEPTOR-LIKE PROTEIN KINASE 3"/>
    <property type="match status" value="1"/>
</dbReference>
<name>A0A7J7MRH3_9MAGN</name>
<dbReference type="Gene3D" id="3.30.430.20">
    <property type="entry name" value="Gnk2 domain, C-X8-C-X2-C motif"/>
    <property type="match status" value="2"/>
</dbReference>
<evidence type="ECO:0000256" key="2">
    <source>
        <dbReference type="ARBA" id="ARBA00022527"/>
    </source>
</evidence>
<keyword evidence="11" id="KW-0418">Kinase</keyword>
<accession>A0A7J7MRH3</accession>
<dbReference type="InterPro" id="IPR038408">
    <property type="entry name" value="GNK2_sf"/>
</dbReference>
<dbReference type="CDD" id="cd02440">
    <property type="entry name" value="AdoMet_MTases"/>
    <property type="match status" value="1"/>
</dbReference>
<dbReference type="NCBIfam" id="TIGR01934">
    <property type="entry name" value="MenG_MenH_UbiE"/>
    <property type="match status" value="1"/>
</dbReference>
<dbReference type="PROSITE" id="PS00108">
    <property type="entry name" value="PROTEIN_KINASE_ST"/>
    <property type="match status" value="1"/>
</dbReference>
<sequence length="940" mass="104682">MTSLSFFPSRHLQTRSKYRPIIRCANERQALFNRIAPVYDNLNNVLSLGQHRVWKRMAVSWSGAKKGDCVLDLCCGSGDLAFLLSEKIGIEGKVTGLDFSNDQLVVASSRQNLLGKACYKNIVWVEGDALDLPFPDSYFDAITIGYGLRNVVDKPKAMEEMFRVLKPGSKASVLDFNKSLHPLTTSVQEWMIDNVVVRVASGYGLAKEYRYLKSSISEFLTGKQLEKLALEVGFSDAKYYEVGGGLMGNLVVTRFLLILSLFSLSFADPRITEVATFCGTKHSPQNSTFVLEETDILTDLVQAQNWGSHTFGNNPKSYILSECMDDLSPADCLLCFSELRRILPQCLLSTNSARIYLDGCFLRYENYEFYGEFLDKEHDAVVCNSVKVVNVTLEKNLEIPEMAGQAVVQAISTATGNDGYGTSEVKIGMGSVYALAQCWKTVNASGCSDCLHKAGNDIRKCMPRKGGKALNTGCYIRYSTTKFYNDKVDDSGEVMRKVLAVVLAISSFSLLAMLGAFVGYTGPSKTSKDNHLLSIPLGRNNFIRLSSAAINSKLNFKYETLEKATDSFNPLKKLGEGGAGSVYKGTLPDGRTVAVKRLFFNTRQWVDDFFNEVNLIGDIQHKNLVKLLGCSLEGPESLLVYEYVQNSSLDQIMFRKSFDEPNCDFFDTHFDIPLIYCYRLLDLSENIENIFGRWSENIYLHADKNKGQTLTWQQRFDIIVGIAEGLAYLHGGSEMRIIHRDIKCSNILLDETLTAKIADFGLVRSFAADKTHLSTGIAGTFGYMAPEYIVRGQLTEKADVYSFGVLVIEIVCGRRNNVFMQDSGSILHTVWKHYKLKTAHECVDSCLREDLPVKEVLDVLQIGLLCTQASASLRPCMSEVVQMLNNKDFMIPSPKQPPFMNSSLINSESSTVSGSSSKKPTYTFSKSCRTNLETNGHIEP</sequence>
<evidence type="ECO:0000256" key="1">
    <source>
        <dbReference type="ARBA" id="ARBA00004167"/>
    </source>
</evidence>
<dbReference type="GO" id="GO:0032259">
    <property type="term" value="P:methylation"/>
    <property type="evidence" value="ECO:0007669"/>
    <property type="project" value="UniProtKB-KW"/>
</dbReference>
<feature type="domain" description="Protein kinase" evidence="20">
    <location>
        <begin position="568"/>
        <end position="890"/>
    </location>
</feature>
<evidence type="ECO:0000256" key="16">
    <source>
        <dbReference type="ARBA" id="ARBA00023180"/>
    </source>
</evidence>